<dbReference type="OrthoDB" id="7156875at2"/>
<feature type="signal peptide" evidence="2">
    <location>
        <begin position="1"/>
        <end position="30"/>
    </location>
</feature>
<keyword evidence="2" id="KW-0732">Signal</keyword>
<protein>
    <submittedName>
        <fullName evidence="3">Uncharacterized protein</fullName>
    </submittedName>
</protein>
<organism evidence="3 4">
    <name type="scientific">Desulfosarcina widdelii</name>
    <dbReference type="NCBI Taxonomy" id="947919"/>
    <lineage>
        <taxon>Bacteria</taxon>
        <taxon>Pseudomonadati</taxon>
        <taxon>Thermodesulfobacteriota</taxon>
        <taxon>Desulfobacteria</taxon>
        <taxon>Desulfobacterales</taxon>
        <taxon>Desulfosarcinaceae</taxon>
        <taxon>Desulfosarcina</taxon>
    </lineage>
</organism>
<dbReference type="Gene3D" id="2.60.120.1620">
    <property type="match status" value="1"/>
</dbReference>
<dbReference type="Proteomes" id="UP000427769">
    <property type="component" value="Chromosome"/>
</dbReference>
<dbReference type="KEGG" id="dwd:DSCW_50830"/>
<evidence type="ECO:0000256" key="1">
    <source>
        <dbReference type="SAM" id="MobiDB-lite"/>
    </source>
</evidence>
<dbReference type="AlphaFoldDB" id="A0A5K7Z774"/>
<proteinExistence type="predicted"/>
<name>A0A5K7Z774_9BACT</name>
<dbReference type="EMBL" id="AP021875">
    <property type="protein sequence ID" value="BBO77666.1"/>
    <property type="molecule type" value="Genomic_DNA"/>
</dbReference>
<evidence type="ECO:0000313" key="3">
    <source>
        <dbReference type="EMBL" id="BBO77666.1"/>
    </source>
</evidence>
<dbReference type="RefSeq" id="WP_155306394.1">
    <property type="nucleotide sequence ID" value="NZ_AP021875.1"/>
</dbReference>
<keyword evidence="4" id="KW-1185">Reference proteome</keyword>
<evidence type="ECO:0000313" key="4">
    <source>
        <dbReference type="Proteomes" id="UP000427769"/>
    </source>
</evidence>
<gene>
    <name evidence="3" type="ORF">DSCW_50830</name>
</gene>
<reference evidence="3 4" key="1">
    <citation type="submission" date="2019-11" db="EMBL/GenBank/DDBJ databases">
        <title>Comparative genomics of hydrocarbon-degrading Desulfosarcina strains.</title>
        <authorList>
            <person name="Watanabe M."/>
            <person name="Kojima H."/>
            <person name="Fukui M."/>
        </authorList>
    </citation>
    <scope>NUCLEOTIDE SEQUENCE [LARGE SCALE GENOMIC DNA]</scope>
    <source>
        <strain evidence="3 4">PP31</strain>
    </source>
</reference>
<feature type="region of interest" description="Disordered" evidence="1">
    <location>
        <begin position="223"/>
        <end position="245"/>
    </location>
</feature>
<evidence type="ECO:0000256" key="2">
    <source>
        <dbReference type="SAM" id="SignalP"/>
    </source>
</evidence>
<accession>A0A5K7Z774</accession>
<sequence>MGSLSLPHARNTLLLSIMALFLFSGLNAFAADPFVEVDGRVVIEAENYESKANTGVRDWYIFPRSSSPTPDPDGAHTSGAGNGKYVEALPDTRVTHEDPLQENVNFFATGNNAPRMNYPVKINSAGRYYIRARSIWTGTEDNGVHFGYDGQWPTSGSSAQWCGDWNLWQWSGNRRTDAEHCGIYNALYLDLSAGEHTIMVAMREDGFELDRFILTKDSSYFPSGIGPDESARTTGDDTSTTPPGELDSRFAETTLITGVEYYTDRDYQLTNVPTWYEGMETIITPNDDRNRTDSSDYLSFTMPYDGTVYVAYDSRAISVPTWLNDFLDTGDTILTSLSTQPSLKIYSKDYDAGDIINFGANKAPGFTGSVVSNYIVFYGNGTSSPVTCTLDGDFNTTSMIVGVSYYTDRSYTITGGIPDWMLGRTLIQTPNDEKYDNSASGYIKFTTPVSWWVYVLFDSRSASVPDWLNGWERYTRYGDIQTSLSTQPSMKLYRKMFDAGQCVNLGGNYGPGSSSEYRSNYAVVYGK</sequence>
<feature type="chain" id="PRO_5024368024" evidence="2">
    <location>
        <begin position="31"/>
        <end position="527"/>
    </location>
</feature>